<dbReference type="GO" id="GO:0006950">
    <property type="term" value="P:response to stress"/>
    <property type="evidence" value="ECO:0007669"/>
    <property type="project" value="TreeGrafter"/>
</dbReference>
<dbReference type="Pfam" id="PF12802">
    <property type="entry name" value="MarR_2"/>
    <property type="match status" value="1"/>
</dbReference>
<dbReference type="SMART" id="SM00347">
    <property type="entry name" value="HTH_MARR"/>
    <property type="match status" value="1"/>
</dbReference>
<proteinExistence type="predicted"/>
<keyword evidence="3" id="KW-1185">Reference proteome</keyword>
<dbReference type="SUPFAM" id="SSF46785">
    <property type="entry name" value="Winged helix' DNA-binding domain"/>
    <property type="match status" value="1"/>
</dbReference>
<sequence>MAACSGDSHLAPHRNRFGQARIDIFTTEPSHLSALKPNPARETGAPQFDDRDPRIAYNRVFFALLRVQRCLMPRIEKSLARFGIRHPIWYEILYAVEQAGPDGVQMLTLQERLAVAQYSLSRHVDRMEKAGLIRSKPLPGAGRAKSLHLTDASSGLQDEVWQVYVRHIQDALGPKMTTDEAYDLVRVLNRLYD</sequence>
<evidence type="ECO:0000313" key="2">
    <source>
        <dbReference type="EMBL" id="MBC9245980.1"/>
    </source>
</evidence>
<reference evidence="2" key="1">
    <citation type="submission" date="2020-08" db="EMBL/GenBank/DDBJ databases">
        <title>Paracoccus amoyensis sp. nov., isolated from the surface seawater at coast of Xiamen, Fujian.</title>
        <authorList>
            <person name="Lyu L."/>
        </authorList>
    </citation>
    <scope>NUCLEOTIDE SEQUENCE</scope>
    <source>
        <strain evidence="2">11-3</strain>
    </source>
</reference>
<dbReference type="InterPro" id="IPR000835">
    <property type="entry name" value="HTH_MarR-typ"/>
</dbReference>
<dbReference type="AlphaFoldDB" id="A0A926JBL8"/>
<dbReference type="PROSITE" id="PS50995">
    <property type="entry name" value="HTH_MARR_2"/>
    <property type="match status" value="1"/>
</dbReference>
<dbReference type="InterPro" id="IPR039422">
    <property type="entry name" value="MarR/SlyA-like"/>
</dbReference>
<evidence type="ECO:0000313" key="3">
    <source>
        <dbReference type="Proteomes" id="UP000608594"/>
    </source>
</evidence>
<organism evidence="2 3">
    <name type="scientific">Paracoccus amoyensis</name>
    <dbReference type="NCBI Taxonomy" id="2760093"/>
    <lineage>
        <taxon>Bacteria</taxon>
        <taxon>Pseudomonadati</taxon>
        <taxon>Pseudomonadota</taxon>
        <taxon>Alphaproteobacteria</taxon>
        <taxon>Rhodobacterales</taxon>
        <taxon>Paracoccaceae</taxon>
        <taxon>Paracoccus</taxon>
    </lineage>
</organism>
<dbReference type="InterPro" id="IPR036390">
    <property type="entry name" value="WH_DNA-bd_sf"/>
</dbReference>
<dbReference type="EMBL" id="JACOQL010000001">
    <property type="protein sequence ID" value="MBC9245980.1"/>
    <property type="molecule type" value="Genomic_DNA"/>
</dbReference>
<dbReference type="PANTHER" id="PTHR33164:SF104">
    <property type="entry name" value="TRANSCRIPTIONAL REGULATORY PROTEIN"/>
    <property type="match status" value="1"/>
</dbReference>
<dbReference type="Gene3D" id="1.10.10.10">
    <property type="entry name" value="Winged helix-like DNA-binding domain superfamily/Winged helix DNA-binding domain"/>
    <property type="match status" value="1"/>
</dbReference>
<name>A0A926JBL8_9RHOB</name>
<comment type="caution">
    <text evidence="2">The sequence shown here is derived from an EMBL/GenBank/DDBJ whole genome shotgun (WGS) entry which is preliminary data.</text>
</comment>
<accession>A0A926JBL8</accession>
<protein>
    <submittedName>
        <fullName evidence="2">Winged helix-turn-helix transcriptional regulator</fullName>
    </submittedName>
</protein>
<dbReference type="GO" id="GO:0003700">
    <property type="term" value="F:DNA-binding transcription factor activity"/>
    <property type="evidence" value="ECO:0007669"/>
    <property type="project" value="InterPro"/>
</dbReference>
<evidence type="ECO:0000259" key="1">
    <source>
        <dbReference type="PROSITE" id="PS50995"/>
    </source>
</evidence>
<gene>
    <name evidence="2" type="ORF">H4P12_04460</name>
</gene>
<dbReference type="Proteomes" id="UP000608594">
    <property type="component" value="Unassembled WGS sequence"/>
</dbReference>
<dbReference type="InterPro" id="IPR036388">
    <property type="entry name" value="WH-like_DNA-bd_sf"/>
</dbReference>
<dbReference type="PANTHER" id="PTHR33164">
    <property type="entry name" value="TRANSCRIPTIONAL REGULATOR, MARR FAMILY"/>
    <property type="match status" value="1"/>
</dbReference>
<feature type="domain" description="HTH marR-type" evidence="1">
    <location>
        <begin position="57"/>
        <end position="193"/>
    </location>
</feature>